<keyword evidence="1" id="KW-0472">Membrane</keyword>
<comment type="caution">
    <text evidence="2">The sequence shown here is derived from an EMBL/GenBank/DDBJ whole genome shotgun (WGS) entry which is preliminary data.</text>
</comment>
<proteinExistence type="predicted"/>
<keyword evidence="1" id="KW-0812">Transmembrane</keyword>
<feature type="transmembrane region" description="Helical" evidence="1">
    <location>
        <begin position="6"/>
        <end position="21"/>
    </location>
</feature>
<evidence type="ECO:0000256" key="1">
    <source>
        <dbReference type="SAM" id="Phobius"/>
    </source>
</evidence>
<evidence type="ECO:0000313" key="2">
    <source>
        <dbReference type="EMBL" id="MCM2532428.1"/>
    </source>
</evidence>
<accession>A0ABT0W7W6</accession>
<evidence type="ECO:0000313" key="3">
    <source>
        <dbReference type="Proteomes" id="UP001523262"/>
    </source>
</evidence>
<feature type="transmembrane region" description="Helical" evidence="1">
    <location>
        <begin position="52"/>
        <end position="74"/>
    </location>
</feature>
<sequence length="115" mass="12598">MNSSVLVELAIFLVINLYTQIGKRTVNFYRFILPIAVALFKGNQYFHTIPTGGSNLIAIFICMAAGILFGGLLVMTTKNGQDSTGKYYTQAGIPYFIVWVLSLGTRLGLAYYAGT</sequence>
<organism evidence="2 3">
    <name type="scientific">Neobacillus pocheonensis</name>
    <dbReference type="NCBI Taxonomy" id="363869"/>
    <lineage>
        <taxon>Bacteria</taxon>
        <taxon>Bacillati</taxon>
        <taxon>Bacillota</taxon>
        <taxon>Bacilli</taxon>
        <taxon>Bacillales</taxon>
        <taxon>Bacillaceae</taxon>
        <taxon>Neobacillus</taxon>
    </lineage>
</organism>
<reference evidence="2 3" key="1">
    <citation type="submission" date="2022-06" db="EMBL/GenBank/DDBJ databases">
        <authorList>
            <person name="Jeon C.O."/>
        </authorList>
    </citation>
    <scope>NUCLEOTIDE SEQUENCE [LARGE SCALE GENOMIC DNA]</scope>
    <source>
        <strain evidence="2 3">KCTC 13943</strain>
    </source>
</reference>
<dbReference type="EMBL" id="JAMQCR010000001">
    <property type="protein sequence ID" value="MCM2532428.1"/>
    <property type="molecule type" value="Genomic_DNA"/>
</dbReference>
<protein>
    <recommendedName>
        <fullName evidence="4">DUF1453 domain-containing protein</fullName>
    </recommendedName>
</protein>
<gene>
    <name evidence="2" type="ORF">NDK43_08535</name>
</gene>
<feature type="transmembrane region" description="Helical" evidence="1">
    <location>
        <begin position="95"/>
        <end position="114"/>
    </location>
</feature>
<evidence type="ECO:0008006" key="4">
    <source>
        <dbReference type="Google" id="ProtNLM"/>
    </source>
</evidence>
<keyword evidence="3" id="KW-1185">Reference proteome</keyword>
<dbReference type="Proteomes" id="UP001523262">
    <property type="component" value="Unassembled WGS sequence"/>
</dbReference>
<name>A0ABT0W7W6_9BACI</name>
<keyword evidence="1" id="KW-1133">Transmembrane helix</keyword>